<protein>
    <submittedName>
        <fullName evidence="3">Uncharacterized protein</fullName>
    </submittedName>
</protein>
<feature type="domain" description="N-acetyltransferase" evidence="2">
    <location>
        <begin position="14"/>
        <end position="102"/>
    </location>
</feature>
<comment type="caution">
    <text evidence="3">The sequence shown here is derived from an EMBL/GenBank/DDBJ whole genome shotgun (WGS) entry which is preliminary data.</text>
</comment>
<dbReference type="Gene3D" id="3.40.630.30">
    <property type="match status" value="1"/>
</dbReference>
<dbReference type="SUPFAM" id="SSF55729">
    <property type="entry name" value="Acyl-CoA N-acyltransferases (Nat)"/>
    <property type="match status" value="1"/>
</dbReference>
<dbReference type="InterPro" id="IPR016181">
    <property type="entry name" value="Acyl_CoA_acyltransferase"/>
</dbReference>
<dbReference type="InterPro" id="IPR000182">
    <property type="entry name" value="GNAT_dom"/>
</dbReference>
<dbReference type="PROSITE" id="PS51729">
    <property type="entry name" value="GNAT_YJDJ"/>
    <property type="match status" value="1"/>
</dbReference>
<proteinExistence type="predicted"/>
<organism evidence="3 4">
    <name type="scientific">Lujinxingia litoralis</name>
    <dbReference type="NCBI Taxonomy" id="2211119"/>
    <lineage>
        <taxon>Bacteria</taxon>
        <taxon>Deltaproteobacteria</taxon>
        <taxon>Bradymonadales</taxon>
        <taxon>Lujinxingiaceae</taxon>
        <taxon>Lujinxingia</taxon>
    </lineage>
</organism>
<reference evidence="3 4" key="1">
    <citation type="submission" date="2018-05" db="EMBL/GenBank/DDBJ databases">
        <title>Lujinxingia marina gen. nov. sp. nov., a new facultative anaerobic member of the class Deltaproteobacteria, and proposal of Lujinxingaceae fam. nov.</title>
        <authorList>
            <person name="Li C.-M."/>
        </authorList>
    </citation>
    <scope>NUCLEOTIDE SEQUENCE [LARGE SCALE GENOMIC DNA]</scope>
    <source>
        <strain evidence="3 4">B210</strain>
    </source>
</reference>
<dbReference type="Pfam" id="PF14542">
    <property type="entry name" value="Acetyltransf_CG"/>
    <property type="match status" value="1"/>
</dbReference>
<dbReference type="EMBL" id="QHKO01000001">
    <property type="protein sequence ID" value="RAL24681.1"/>
    <property type="molecule type" value="Genomic_DNA"/>
</dbReference>
<name>A0A328CC17_9DELT</name>
<feature type="domain" description="N-acetyltransferase" evidence="1">
    <location>
        <begin position="1"/>
        <end position="110"/>
    </location>
</feature>
<accession>A0A328CC17</accession>
<gene>
    <name evidence="3" type="ORF">DL240_00280</name>
</gene>
<evidence type="ECO:0000259" key="1">
    <source>
        <dbReference type="PROSITE" id="PS51186"/>
    </source>
</evidence>
<evidence type="ECO:0000259" key="2">
    <source>
        <dbReference type="PROSITE" id="PS51729"/>
    </source>
</evidence>
<dbReference type="CDD" id="cd04301">
    <property type="entry name" value="NAT_SF"/>
    <property type="match status" value="1"/>
</dbReference>
<dbReference type="Proteomes" id="UP000249169">
    <property type="component" value="Unassembled WGS sequence"/>
</dbReference>
<sequence length="110" mass="12023">MTPLHPRGVLMNLEFSAAKSAATLAVPGSGTVVARIDFREDEHGVFLDYLWTNPMFRGQGYARQMLNAFAEFVRSSGKGITPLCGVARAMMQGDPRYDDLLPQNFGESPG</sequence>
<keyword evidence="4" id="KW-1185">Reference proteome</keyword>
<dbReference type="AlphaFoldDB" id="A0A328CC17"/>
<evidence type="ECO:0000313" key="3">
    <source>
        <dbReference type="EMBL" id="RAL24681.1"/>
    </source>
</evidence>
<dbReference type="PROSITE" id="PS51186">
    <property type="entry name" value="GNAT"/>
    <property type="match status" value="1"/>
</dbReference>
<dbReference type="GO" id="GO:0016747">
    <property type="term" value="F:acyltransferase activity, transferring groups other than amino-acyl groups"/>
    <property type="evidence" value="ECO:0007669"/>
    <property type="project" value="InterPro"/>
</dbReference>
<dbReference type="InterPro" id="IPR031165">
    <property type="entry name" value="GNAT_YJDJ"/>
</dbReference>
<evidence type="ECO:0000313" key="4">
    <source>
        <dbReference type="Proteomes" id="UP000249169"/>
    </source>
</evidence>